<dbReference type="Pfam" id="PF01636">
    <property type="entry name" value="APH"/>
    <property type="match status" value="1"/>
</dbReference>
<dbReference type="PROSITE" id="PS00109">
    <property type="entry name" value="PROTEIN_KINASE_TYR"/>
    <property type="match status" value="1"/>
</dbReference>
<evidence type="ECO:0000256" key="3">
    <source>
        <dbReference type="ARBA" id="ARBA00022741"/>
    </source>
</evidence>
<keyword evidence="2 7" id="KW-0808">Transferase</keyword>
<accession>A0A1H1KHW6</accession>
<dbReference type="SUPFAM" id="SSF56112">
    <property type="entry name" value="Protein kinase-like (PK-like)"/>
    <property type="match status" value="1"/>
</dbReference>
<keyword evidence="3" id="KW-0547">Nucleotide-binding</keyword>
<evidence type="ECO:0000259" key="6">
    <source>
        <dbReference type="Pfam" id="PF01636"/>
    </source>
</evidence>
<dbReference type="PANTHER" id="PTHR34273">
    <property type="entry name" value="METHYLTHIORIBOSE KINASE"/>
    <property type="match status" value="1"/>
</dbReference>
<gene>
    <name evidence="7" type="ORF">SAMN05445850_7892</name>
</gene>
<keyword evidence="8" id="KW-1185">Reference proteome</keyword>
<reference evidence="8" key="1">
    <citation type="submission" date="2016-10" db="EMBL/GenBank/DDBJ databases">
        <authorList>
            <person name="Varghese N."/>
            <person name="Submissions S."/>
        </authorList>
    </citation>
    <scope>NUCLEOTIDE SEQUENCE [LARGE SCALE GENOMIC DNA]</scope>
    <source>
        <strain evidence="8">DUS833</strain>
    </source>
</reference>
<dbReference type="PANTHER" id="PTHR34273:SF2">
    <property type="entry name" value="METHYLTHIORIBOSE KINASE"/>
    <property type="match status" value="1"/>
</dbReference>
<dbReference type="AlphaFoldDB" id="A0A1H1KHW6"/>
<proteinExistence type="inferred from homology"/>
<dbReference type="Proteomes" id="UP000199365">
    <property type="component" value="Unassembled WGS sequence"/>
</dbReference>
<evidence type="ECO:0000256" key="5">
    <source>
        <dbReference type="ARBA" id="ARBA00022840"/>
    </source>
</evidence>
<dbReference type="Gene3D" id="3.30.200.20">
    <property type="entry name" value="Phosphorylase Kinase, domain 1"/>
    <property type="match status" value="1"/>
</dbReference>
<dbReference type="EMBL" id="FNKX01000004">
    <property type="protein sequence ID" value="SDR61672.1"/>
    <property type="molecule type" value="Genomic_DNA"/>
</dbReference>
<dbReference type="Gene3D" id="3.90.1200.10">
    <property type="match status" value="1"/>
</dbReference>
<dbReference type="GO" id="GO:0005524">
    <property type="term" value="F:ATP binding"/>
    <property type="evidence" value="ECO:0007669"/>
    <property type="project" value="UniProtKB-KW"/>
</dbReference>
<dbReference type="GO" id="GO:0004672">
    <property type="term" value="F:protein kinase activity"/>
    <property type="evidence" value="ECO:0007669"/>
    <property type="project" value="InterPro"/>
</dbReference>
<organism evidence="7 8">
    <name type="scientific">Paraburkholderia tuberum</name>
    <dbReference type="NCBI Taxonomy" id="157910"/>
    <lineage>
        <taxon>Bacteria</taxon>
        <taxon>Pseudomonadati</taxon>
        <taxon>Pseudomonadota</taxon>
        <taxon>Betaproteobacteria</taxon>
        <taxon>Burkholderiales</taxon>
        <taxon>Burkholderiaceae</taxon>
        <taxon>Paraburkholderia</taxon>
    </lineage>
</organism>
<feature type="domain" description="Aminoglycoside phosphotransferase" evidence="6">
    <location>
        <begin position="33"/>
        <end position="257"/>
    </location>
</feature>
<evidence type="ECO:0000313" key="7">
    <source>
        <dbReference type="EMBL" id="SDR61672.1"/>
    </source>
</evidence>
<dbReference type="InterPro" id="IPR002575">
    <property type="entry name" value="Aminoglycoside_PTrfase"/>
</dbReference>
<keyword evidence="4" id="KW-0418">Kinase</keyword>
<dbReference type="InterPro" id="IPR008266">
    <property type="entry name" value="Tyr_kinase_AS"/>
</dbReference>
<comment type="similarity">
    <text evidence="1">Belongs to the methylthioribose kinase family.</text>
</comment>
<evidence type="ECO:0000256" key="2">
    <source>
        <dbReference type="ARBA" id="ARBA00022679"/>
    </source>
</evidence>
<name>A0A1H1KHW6_9BURK</name>
<dbReference type="InterPro" id="IPR011009">
    <property type="entry name" value="Kinase-like_dom_sf"/>
</dbReference>
<dbReference type="STRING" id="157910.SAMN05445850_7892"/>
<keyword evidence="5" id="KW-0067">ATP-binding</keyword>
<evidence type="ECO:0000313" key="8">
    <source>
        <dbReference type="Proteomes" id="UP000199365"/>
    </source>
</evidence>
<evidence type="ECO:0000256" key="1">
    <source>
        <dbReference type="ARBA" id="ARBA00010165"/>
    </source>
</evidence>
<sequence>MVQQFNDLFASPEQLSRILSAMGLVDRDEIPQVTPLTGGVSSGIMRVDVRKGSFCVKQALPQLKVEKLWEVPLERAFYEVEWLRTVAKIRPGSVPKVIGEDRQTASFVMEYFDKGYVNWKSDLLDGKIDVNAASQVGDILGLIHERTANDPEIARRFATDDNFYAIRLEPYLVEAARIHKEVQPQLEALVRRTRDHRVALVHGDVSPKNVLLGPNGPVLLDAECAWYGDPAFDLAFVLNHLLIKAWRDPKNASALLASFDALSRSYFRHITFESPFDLEWRAVTLLPALTLARIDGKSPVEYLKATEQQQLREVALALIKTPLKTLHELNSFWKNCLEHYHGTN</sequence>
<dbReference type="RefSeq" id="WP_208524357.1">
    <property type="nucleotide sequence ID" value="NZ_FNKX01000004.1"/>
</dbReference>
<evidence type="ECO:0000256" key="4">
    <source>
        <dbReference type="ARBA" id="ARBA00022777"/>
    </source>
</evidence>
<protein>
    <submittedName>
        <fullName evidence="7">Phosphotransferase enzyme family protein</fullName>
    </submittedName>
</protein>